<feature type="compositionally biased region" description="Low complexity" evidence="1">
    <location>
        <begin position="140"/>
        <end position="156"/>
    </location>
</feature>
<dbReference type="KEGG" id="lak:106165215"/>
<dbReference type="AlphaFoldDB" id="A0A1S3ILL2"/>
<feature type="region of interest" description="Disordered" evidence="1">
    <location>
        <begin position="123"/>
        <end position="156"/>
    </location>
</feature>
<keyword evidence="2" id="KW-1133">Transmembrane helix</keyword>
<feature type="region of interest" description="Disordered" evidence="1">
    <location>
        <begin position="64"/>
        <end position="97"/>
    </location>
</feature>
<keyword evidence="2" id="KW-0472">Membrane</keyword>
<dbReference type="Pfam" id="PF16038">
    <property type="entry name" value="TMIE"/>
    <property type="match status" value="1"/>
</dbReference>
<dbReference type="InterPro" id="IPR032006">
    <property type="entry name" value="TMIE"/>
</dbReference>
<dbReference type="PANTHER" id="PTHR28635">
    <property type="entry name" value="TRANSMEMBRANE INNER EAR EXPRESSED PROTEIN"/>
    <property type="match status" value="1"/>
</dbReference>
<evidence type="ECO:0000256" key="1">
    <source>
        <dbReference type="SAM" id="MobiDB-lite"/>
    </source>
</evidence>
<evidence type="ECO:0000256" key="2">
    <source>
        <dbReference type="SAM" id="Phobius"/>
    </source>
</evidence>
<dbReference type="RefSeq" id="XP_013398781.1">
    <property type="nucleotide sequence ID" value="XM_013543327.1"/>
</dbReference>
<keyword evidence="2" id="KW-0812">Transmembrane</keyword>
<organism evidence="3 4">
    <name type="scientific">Lingula anatina</name>
    <name type="common">Brachiopod</name>
    <name type="synonym">Lingula unguis</name>
    <dbReference type="NCBI Taxonomy" id="7574"/>
    <lineage>
        <taxon>Eukaryota</taxon>
        <taxon>Metazoa</taxon>
        <taxon>Spiralia</taxon>
        <taxon>Lophotrochozoa</taxon>
        <taxon>Brachiopoda</taxon>
        <taxon>Linguliformea</taxon>
        <taxon>Lingulata</taxon>
        <taxon>Lingulida</taxon>
        <taxon>Linguloidea</taxon>
        <taxon>Lingulidae</taxon>
        <taxon>Lingula</taxon>
    </lineage>
</organism>
<dbReference type="GeneID" id="106165215"/>
<protein>
    <submittedName>
        <fullName evidence="4">Uncharacterized protein LOC106165215</fullName>
    </submittedName>
</protein>
<dbReference type="PANTHER" id="PTHR28635:SF1">
    <property type="entry name" value="TRANSMEMBRANE INNER EAR EXPRESSED PROTEIN"/>
    <property type="match status" value="1"/>
</dbReference>
<feature type="transmembrane region" description="Helical" evidence="2">
    <location>
        <begin position="28"/>
        <end position="50"/>
    </location>
</feature>
<accession>A0A1S3ILL2</accession>
<evidence type="ECO:0000313" key="4">
    <source>
        <dbReference type="RefSeq" id="XP_013398781.1"/>
    </source>
</evidence>
<dbReference type="STRING" id="7574.A0A1S3ILL2"/>
<evidence type="ECO:0000313" key="3">
    <source>
        <dbReference type="Proteomes" id="UP000085678"/>
    </source>
</evidence>
<name>A0A1S3ILL2_LINAN</name>
<dbReference type="Proteomes" id="UP000085678">
    <property type="component" value="Unplaced"/>
</dbReference>
<reference evidence="4" key="1">
    <citation type="submission" date="2025-08" db="UniProtKB">
        <authorList>
            <consortium name="RefSeq"/>
        </authorList>
    </citation>
    <scope>IDENTIFICATION</scope>
    <source>
        <tissue evidence="4">Gonads</tissue>
    </source>
</reference>
<keyword evidence="3" id="KW-1185">Reference proteome</keyword>
<sequence>MDVTTTAEVRVRNSLPITSETIVFGFRLWHIVAIVLAGLLALIVLCCCCMDCRIPRTKAEIEADHKKKKMKKKMAPTLVPTQRRPESGISGSTNSSYMSQLNPTMLTMDPRAARGRLCHGPVIPLPDPSHSGEPGGLQHSASETSVASTSVSATRF</sequence>
<dbReference type="InParanoid" id="A0A1S3ILL2"/>
<gene>
    <name evidence="4" type="primary">LOC106165215</name>
</gene>
<proteinExistence type="predicted"/>